<dbReference type="Pfam" id="PF08281">
    <property type="entry name" value="Sigma70_r4_2"/>
    <property type="match status" value="1"/>
</dbReference>
<keyword evidence="3" id="KW-0731">Sigma factor</keyword>
<feature type="domain" description="RNA polymerase sigma-70 region 2" evidence="5">
    <location>
        <begin position="28"/>
        <end position="96"/>
    </location>
</feature>
<dbReference type="PANTHER" id="PTHR43133:SF32">
    <property type="entry name" value="BLR3042 PROTEIN"/>
    <property type="match status" value="1"/>
</dbReference>
<dbReference type="SUPFAM" id="SSF88946">
    <property type="entry name" value="Sigma2 domain of RNA polymerase sigma factors"/>
    <property type="match status" value="1"/>
</dbReference>
<dbReference type="InterPro" id="IPR013249">
    <property type="entry name" value="RNA_pol_sigma70_r4_t2"/>
</dbReference>
<dbReference type="NCBIfam" id="TIGR02937">
    <property type="entry name" value="sigma70-ECF"/>
    <property type="match status" value="1"/>
</dbReference>
<keyword evidence="2" id="KW-0805">Transcription regulation</keyword>
<evidence type="ECO:0000259" key="5">
    <source>
        <dbReference type="Pfam" id="PF04542"/>
    </source>
</evidence>
<evidence type="ECO:0000256" key="1">
    <source>
        <dbReference type="ARBA" id="ARBA00010641"/>
    </source>
</evidence>
<gene>
    <name evidence="7" type="ORF">MNBD_GAMMA05-221</name>
</gene>
<dbReference type="GO" id="GO:0016987">
    <property type="term" value="F:sigma factor activity"/>
    <property type="evidence" value="ECO:0007669"/>
    <property type="project" value="UniProtKB-KW"/>
</dbReference>
<dbReference type="InterPro" id="IPR013325">
    <property type="entry name" value="RNA_pol_sigma_r2"/>
</dbReference>
<dbReference type="GO" id="GO:0006352">
    <property type="term" value="P:DNA-templated transcription initiation"/>
    <property type="evidence" value="ECO:0007669"/>
    <property type="project" value="InterPro"/>
</dbReference>
<evidence type="ECO:0000313" key="7">
    <source>
        <dbReference type="EMBL" id="VAW55045.1"/>
    </source>
</evidence>
<evidence type="ECO:0000256" key="2">
    <source>
        <dbReference type="ARBA" id="ARBA00023015"/>
    </source>
</evidence>
<name>A0A3B0WGT5_9ZZZZ</name>
<feature type="domain" description="RNA polymerase sigma factor 70 region 4 type 2" evidence="6">
    <location>
        <begin position="129"/>
        <end position="180"/>
    </location>
</feature>
<dbReference type="Gene3D" id="1.10.1740.10">
    <property type="match status" value="1"/>
</dbReference>
<dbReference type="Gene3D" id="1.10.10.10">
    <property type="entry name" value="Winged helix-like DNA-binding domain superfamily/Winged helix DNA-binding domain"/>
    <property type="match status" value="1"/>
</dbReference>
<dbReference type="InterPro" id="IPR039425">
    <property type="entry name" value="RNA_pol_sigma-70-like"/>
</dbReference>
<dbReference type="GO" id="GO:0003677">
    <property type="term" value="F:DNA binding"/>
    <property type="evidence" value="ECO:0007669"/>
    <property type="project" value="InterPro"/>
</dbReference>
<dbReference type="Pfam" id="PF04542">
    <property type="entry name" value="Sigma70_r2"/>
    <property type="match status" value="1"/>
</dbReference>
<reference evidence="7" key="1">
    <citation type="submission" date="2018-06" db="EMBL/GenBank/DDBJ databases">
        <authorList>
            <person name="Zhirakovskaya E."/>
        </authorList>
    </citation>
    <scope>NUCLEOTIDE SEQUENCE</scope>
</reference>
<dbReference type="InterPro" id="IPR007627">
    <property type="entry name" value="RNA_pol_sigma70_r2"/>
</dbReference>
<dbReference type="EMBL" id="UOFE01000046">
    <property type="protein sequence ID" value="VAW55045.1"/>
    <property type="molecule type" value="Genomic_DNA"/>
</dbReference>
<proteinExistence type="inferred from homology"/>
<evidence type="ECO:0000259" key="6">
    <source>
        <dbReference type="Pfam" id="PF08281"/>
    </source>
</evidence>
<evidence type="ECO:0000256" key="3">
    <source>
        <dbReference type="ARBA" id="ARBA00023082"/>
    </source>
</evidence>
<dbReference type="InterPro" id="IPR014284">
    <property type="entry name" value="RNA_pol_sigma-70_dom"/>
</dbReference>
<comment type="similarity">
    <text evidence="1">Belongs to the sigma-70 factor family. ECF subfamily.</text>
</comment>
<dbReference type="AlphaFoldDB" id="A0A3B0WGT5"/>
<dbReference type="InterPro" id="IPR013324">
    <property type="entry name" value="RNA_pol_sigma_r3/r4-like"/>
</dbReference>
<dbReference type="SUPFAM" id="SSF88659">
    <property type="entry name" value="Sigma3 and sigma4 domains of RNA polymerase sigma factors"/>
    <property type="match status" value="1"/>
</dbReference>
<dbReference type="PANTHER" id="PTHR43133">
    <property type="entry name" value="RNA POLYMERASE ECF-TYPE SIGMA FACTO"/>
    <property type="match status" value="1"/>
</dbReference>
<keyword evidence="4" id="KW-0804">Transcription</keyword>
<dbReference type="InterPro" id="IPR036388">
    <property type="entry name" value="WH-like_DNA-bd_sf"/>
</dbReference>
<organism evidence="7">
    <name type="scientific">hydrothermal vent metagenome</name>
    <dbReference type="NCBI Taxonomy" id="652676"/>
    <lineage>
        <taxon>unclassified sequences</taxon>
        <taxon>metagenomes</taxon>
        <taxon>ecological metagenomes</taxon>
    </lineage>
</organism>
<evidence type="ECO:0000256" key="4">
    <source>
        <dbReference type="ARBA" id="ARBA00023163"/>
    </source>
</evidence>
<accession>A0A3B0WGT5</accession>
<protein>
    <submittedName>
        <fullName evidence="7">RNA polymerase ECF-type sigma factor</fullName>
    </submittedName>
</protein>
<dbReference type="CDD" id="cd06171">
    <property type="entry name" value="Sigma70_r4"/>
    <property type="match status" value="1"/>
</dbReference>
<sequence length="195" mass="22691">MNKSDQEQQSIDLLQQIAEGQQSALETFYQLYEPRVYRYALSRLNDSFEAADTLNEVMMEVWKYAQRFEGRSKVSTWLLGITHHKVYDRLRKRKRTNLEDDIDDFSNQLTDDNSIHMEQVIAGADDANMIKNCMNKLSSPQREVIHLAFYEDMHYQEIANISDCPEGTVKTRVFHAKQALKKCIAKLMAAMESLT</sequence>